<sequence length="114" mass="13154">MITSIVDISAYINGKLEGETRMSNENQENRIDKDLIKALETTDEYKAWYESLFAIIGYTSNEESDDEELAMELIADHLNASFELQNGLEKGLENIRYKKTKELHDDWMLDNSGQ</sequence>
<gene>
    <name evidence="2" type="ORF">O3H35_15055</name>
    <name evidence="1" type="ORF">O3H54_13440</name>
</gene>
<comment type="caution">
    <text evidence="2">The sequence shown here is derived from an EMBL/GenBank/DDBJ whole genome shotgun (WGS) entry which is preliminary data.</text>
</comment>
<protein>
    <submittedName>
        <fullName evidence="2">Uncharacterized protein</fullName>
    </submittedName>
</protein>
<evidence type="ECO:0000313" key="1">
    <source>
        <dbReference type="EMBL" id="MCZ3366884.1"/>
    </source>
</evidence>
<dbReference type="AlphaFoldDB" id="A0A9E5A3L9"/>
<name>A0A9E5A3L9_9EURY</name>
<keyword evidence="3" id="KW-1185">Reference proteome</keyword>
<evidence type="ECO:0000313" key="2">
    <source>
        <dbReference type="EMBL" id="MCZ3373969.1"/>
    </source>
</evidence>
<proteinExistence type="predicted"/>
<organism evidence="2">
    <name type="scientific">Methanobacterium veterum</name>
    <dbReference type="NCBI Taxonomy" id="408577"/>
    <lineage>
        <taxon>Archaea</taxon>
        <taxon>Methanobacteriati</taxon>
        <taxon>Methanobacteriota</taxon>
        <taxon>Methanomada group</taxon>
        <taxon>Methanobacteria</taxon>
        <taxon>Methanobacteriales</taxon>
        <taxon>Methanobacteriaceae</taxon>
        <taxon>Methanobacterium</taxon>
    </lineage>
</organism>
<dbReference type="EMBL" id="JAPVER010000020">
    <property type="protein sequence ID" value="MCZ3366884.1"/>
    <property type="molecule type" value="Genomic_DNA"/>
</dbReference>
<dbReference type="RefSeq" id="WP_048080741.1">
    <property type="nucleotide sequence ID" value="NZ_JAPVER010000020.1"/>
</dbReference>
<dbReference type="Proteomes" id="UP001068021">
    <property type="component" value="Unassembled WGS sequence"/>
</dbReference>
<reference evidence="2" key="1">
    <citation type="submission" date="2022-12" db="EMBL/GenBank/DDBJ databases">
        <title>Reclassification of two methanogenic archaea species isolated from the Kolyma lowland permafrost.</title>
        <authorList>
            <person name="Trubitsyn V.E."/>
            <person name="Rivkina E.M."/>
            <person name="Shcherbakova V.A."/>
        </authorList>
    </citation>
    <scope>NUCLEOTIDE SEQUENCE</scope>
    <source>
        <strain evidence="1">M2</strain>
        <strain evidence="2">MK4</strain>
    </source>
</reference>
<dbReference type="EMBL" id="JAPVES010000030">
    <property type="protein sequence ID" value="MCZ3373969.1"/>
    <property type="molecule type" value="Genomic_DNA"/>
</dbReference>
<evidence type="ECO:0000313" key="3">
    <source>
        <dbReference type="Proteomes" id="UP001068021"/>
    </source>
</evidence>
<dbReference type="Proteomes" id="UP001074446">
    <property type="component" value="Unassembled WGS sequence"/>
</dbReference>
<accession>A0A9E5A3L9</accession>